<dbReference type="PaxDb" id="121845-A0A1S3D2C6"/>
<reference evidence="4" key="1">
    <citation type="submission" date="2025-08" db="UniProtKB">
        <authorList>
            <consortium name="RefSeq"/>
        </authorList>
    </citation>
    <scope>IDENTIFICATION</scope>
</reference>
<feature type="transmembrane region" description="Helical" evidence="2">
    <location>
        <begin position="14"/>
        <end position="34"/>
    </location>
</feature>
<name>A0A1S3D2C6_DIACI</name>
<dbReference type="RefSeq" id="XP_008472848.2">
    <property type="nucleotide sequence ID" value="XM_008474626.3"/>
</dbReference>
<keyword evidence="3" id="KW-1185">Reference proteome</keyword>
<dbReference type="AlphaFoldDB" id="A0A1S3D2C6"/>
<dbReference type="STRING" id="121845.A0A1S3D2C6"/>
<evidence type="ECO:0000313" key="3">
    <source>
        <dbReference type="Proteomes" id="UP000079169"/>
    </source>
</evidence>
<evidence type="ECO:0000313" key="4">
    <source>
        <dbReference type="RefSeq" id="XP_008472848.2"/>
    </source>
</evidence>
<keyword evidence="2" id="KW-0472">Membrane</keyword>
<accession>A0A1S3D2C6</accession>
<feature type="region of interest" description="Disordered" evidence="1">
    <location>
        <begin position="62"/>
        <end position="88"/>
    </location>
</feature>
<dbReference type="Proteomes" id="UP000079169">
    <property type="component" value="Unplaced"/>
</dbReference>
<proteinExistence type="predicted"/>
<dbReference type="KEGG" id="dci:103509989"/>
<evidence type="ECO:0000256" key="1">
    <source>
        <dbReference type="SAM" id="MobiDB-lite"/>
    </source>
</evidence>
<dbReference type="OMA" id="APRCHDE"/>
<dbReference type="GeneID" id="103509989"/>
<evidence type="ECO:0000256" key="2">
    <source>
        <dbReference type="SAM" id="Phobius"/>
    </source>
</evidence>
<dbReference type="PANTHER" id="PTHR47272:SF2">
    <property type="entry name" value="PIGGYBAC TRANSPOSABLE ELEMENT-DERIVED PROTEIN 3-LIKE"/>
    <property type="match status" value="1"/>
</dbReference>
<dbReference type="PANTHER" id="PTHR47272">
    <property type="entry name" value="DDE_TNP_1_7 DOMAIN-CONTAINING PROTEIN"/>
    <property type="match status" value="1"/>
</dbReference>
<gene>
    <name evidence="4" type="primary">LOC103509989</name>
</gene>
<sequence>MIAHYPHGFKNKQWYLRIFFQILNVALVNAWLLYKKKTGHPMRFLDFKASVASSLLTLGKQQAQQLRKKRGRPTEDHGEDEPPAKKRCAPPKVALEIRYDRLSHYPKKLVTTSAPRCHDEKCTKRSRYICVKCKEPVCLECMENFHTK</sequence>
<keyword evidence="2" id="KW-0812">Transmembrane</keyword>
<protein>
    <submittedName>
        <fullName evidence="4">PiggyBac transposable element-derived protein 4-like</fullName>
    </submittedName>
</protein>
<keyword evidence="2" id="KW-1133">Transmembrane helix</keyword>
<feature type="compositionally biased region" description="Basic and acidic residues" evidence="1">
    <location>
        <begin position="72"/>
        <end position="84"/>
    </location>
</feature>
<organism evidence="3 4">
    <name type="scientific">Diaphorina citri</name>
    <name type="common">Asian citrus psyllid</name>
    <dbReference type="NCBI Taxonomy" id="121845"/>
    <lineage>
        <taxon>Eukaryota</taxon>
        <taxon>Metazoa</taxon>
        <taxon>Ecdysozoa</taxon>
        <taxon>Arthropoda</taxon>
        <taxon>Hexapoda</taxon>
        <taxon>Insecta</taxon>
        <taxon>Pterygota</taxon>
        <taxon>Neoptera</taxon>
        <taxon>Paraneoptera</taxon>
        <taxon>Hemiptera</taxon>
        <taxon>Sternorrhyncha</taxon>
        <taxon>Psylloidea</taxon>
        <taxon>Psyllidae</taxon>
        <taxon>Diaphorininae</taxon>
        <taxon>Diaphorina</taxon>
    </lineage>
</organism>